<dbReference type="Pfam" id="PF14362">
    <property type="entry name" value="DUF4407"/>
    <property type="match status" value="1"/>
</dbReference>
<organism evidence="3 4">
    <name type="scientific">Williamwhitmania taraxaci</name>
    <dbReference type="NCBI Taxonomy" id="1640674"/>
    <lineage>
        <taxon>Bacteria</taxon>
        <taxon>Pseudomonadati</taxon>
        <taxon>Bacteroidota</taxon>
        <taxon>Bacteroidia</taxon>
        <taxon>Bacteroidales</taxon>
        <taxon>Williamwhitmaniaceae</taxon>
        <taxon>Williamwhitmania</taxon>
    </lineage>
</organism>
<feature type="transmembrane region" description="Helical" evidence="2">
    <location>
        <begin position="70"/>
        <end position="92"/>
    </location>
</feature>
<evidence type="ECO:0008006" key="5">
    <source>
        <dbReference type="Google" id="ProtNLM"/>
    </source>
</evidence>
<evidence type="ECO:0000313" key="4">
    <source>
        <dbReference type="Proteomes" id="UP000199452"/>
    </source>
</evidence>
<feature type="region of interest" description="Disordered" evidence="1">
    <location>
        <begin position="414"/>
        <end position="461"/>
    </location>
</feature>
<dbReference type="RefSeq" id="WP_092437145.1">
    <property type="nucleotide sequence ID" value="NZ_FMYP01000018.1"/>
</dbReference>
<feature type="transmembrane region" description="Helical" evidence="2">
    <location>
        <begin position="41"/>
        <end position="63"/>
    </location>
</feature>
<feature type="transmembrane region" description="Helical" evidence="2">
    <location>
        <begin position="104"/>
        <end position="122"/>
    </location>
</feature>
<protein>
    <recommendedName>
        <fullName evidence="5">DUF4407 domain-containing protein</fullName>
    </recommendedName>
</protein>
<dbReference type="OrthoDB" id="594406at2"/>
<dbReference type="Proteomes" id="UP000199452">
    <property type="component" value="Unassembled WGS sequence"/>
</dbReference>
<keyword evidence="2" id="KW-1133">Transmembrane helix</keyword>
<evidence type="ECO:0000256" key="2">
    <source>
        <dbReference type="SAM" id="Phobius"/>
    </source>
</evidence>
<gene>
    <name evidence="3" type="ORF">SAMN05216323_101811</name>
</gene>
<feature type="compositionally biased region" description="Low complexity" evidence="1">
    <location>
        <begin position="414"/>
        <end position="425"/>
    </location>
</feature>
<keyword evidence="4" id="KW-1185">Reference proteome</keyword>
<accession>A0A1G6J1C8</accession>
<feature type="compositionally biased region" description="Basic and acidic residues" evidence="1">
    <location>
        <begin position="444"/>
        <end position="461"/>
    </location>
</feature>
<feature type="transmembrane region" description="Helical" evidence="2">
    <location>
        <begin position="276"/>
        <end position="294"/>
    </location>
</feature>
<dbReference type="STRING" id="1640674.SAMN05216323_101811"/>
<keyword evidence="2" id="KW-0812">Transmembrane</keyword>
<evidence type="ECO:0000313" key="3">
    <source>
        <dbReference type="EMBL" id="SDC12450.1"/>
    </source>
</evidence>
<dbReference type="InterPro" id="IPR025519">
    <property type="entry name" value="DUF4407"/>
</dbReference>
<keyword evidence="2" id="KW-0472">Membrane</keyword>
<dbReference type="AlphaFoldDB" id="A0A1G6J1C8"/>
<proteinExistence type="predicted"/>
<reference evidence="3 4" key="1">
    <citation type="submission" date="2016-09" db="EMBL/GenBank/DDBJ databases">
        <authorList>
            <person name="Capua I."/>
            <person name="De Benedictis P."/>
            <person name="Joannis T."/>
            <person name="Lombin L.H."/>
            <person name="Cattoli G."/>
        </authorList>
    </citation>
    <scope>NUCLEOTIDE SEQUENCE [LARGE SCALE GENOMIC DNA]</scope>
    <source>
        <strain evidence="3 4">A7P-90m</strain>
    </source>
</reference>
<dbReference type="EMBL" id="FMYP01000018">
    <property type="protein sequence ID" value="SDC12450.1"/>
    <property type="molecule type" value="Genomic_DNA"/>
</dbReference>
<sequence>MDSKTGKRKYTLSFLYRVFCWCSGARLYLLERCPSDLNKYLGIGAIIFMTGVMASLSGGYAIFTIFRSYPIAIAFGLLWGTLIFFLDFFLVSSLKKQEFIKLELPFALPRFVLALLIAVVISKPIELKLFEREINVEIETMRSEKNMEFSRIVGQEFGDIDQLLKESESLKKEIEGKQELRNKLFNLVIAEAEGQSPTNRIGKGPVYAEKRQEFNVSDKDLSETKVRNFKLIEQNNLRITELKALRDMRKSATAQASSESDGFLARLQAMANIKDSSLIVSITSWFITLLFIVIESSPIIAKLLSRKGPYDFLLEAEEFSKEAEASMIIENIRFGHEDSLDVDREIARIKFKSEIALHSEFISKEADVRRELFKRRLSSIANKGNLPSRDLKLVTSDHEVANDSLDEVPAVASVSESVQQLQSSPKDPDLANGDAVDSYSEVEFDGKDAPSTLGEKKMANK</sequence>
<evidence type="ECO:0000256" key="1">
    <source>
        <dbReference type="SAM" id="MobiDB-lite"/>
    </source>
</evidence>
<feature type="transmembrane region" description="Helical" evidence="2">
    <location>
        <begin position="12"/>
        <end position="29"/>
    </location>
</feature>
<name>A0A1G6J1C8_9BACT</name>